<sequence>MKTLYRCKNEIVNNQEIQKLFNLEYFNLIRDNINDLIEIIKALVIINLNNGKVSINHMAKILIENKKVITYKFNGLNRLIARILDFLNKTFPNFELERKKLFSDDNLIGLNRNIIFQMYPNINKSEMSQIKVFLKKKKIIKEVFESKCAECGISIVYLPTFQFHHFTDKKTISWDSIKHLPYKDILQLLLKDNVEALCADCHEKKQSTIYTNFKSFIYNKELLNNSFSEIKKEVILFLDKKNLNQNLKPRILAWIYKRYIIEYFYNSECISCSKSCDVNSLQSFIFHHRTEIKTIEWSVIKKKNINEIIDWIKKDDCVCLCANCHSMLHSIFYLKYVDIIFNDEDLKFTLTKEIQKMKINIKNFKFEN</sequence>
<reference evidence="1" key="1">
    <citation type="journal article" date="2015" name="Nature">
        <title>Complex archaea that bridge the gap between prokaryotes and eukaryotes.</title>
        <authorList>
            <person name="Spang A."/>
            <person name="Saw J.H."/>
            <person name="Jorgensen S.L."/>
            <person name="Zaremba-Niedzwiedzka K."/>
            <person name="Martijn J."/>
            <person name="Lind A.E."/>
            <person name="van Eijk R."/>
            <person name="Schleper C."/>
            <person name="Guy L."/>
            <person name="Ettema T.J."/>
        </authorList>
    </citation>
    <scope>NUCLEOTIDE SEQUENCE</scope>
</reference>
<dbReference type="AlphaFoldDB" id="A0A0F9R093"/>
<accession>A0A0F9R093</accession>
<organism evidence="1">
    <name type="scientific">marine sediment metagenome</name>
    <dbReference type="NCBI Taxonomy" id="412755"/>
    <lineage>
        <taxon>unclassified sequences</taxon>
        <taxon>metagenomes</taxon>
        <taxon>ecological metagenomes</taxon>
    </lineage>
</organism>
<proteinExistence type="predicted"/>
<dbReference type="EMBL" id="LAZR01001571">
    <property type="protein sequence ID" value="KKN42577.1"/>
    <property type="molecule type" value="Genomic_DNA"/>
</dbReference>
<gene>
    <name evidence="1" type="ORF">LCGC14_0711790</name>
</gene>
<comment type="caution">
    <text evidence="1">The sequence shown here is derived from an EMBL/GenBank/DDBJ whole genome shotgun (WGS) entry which is preliminary data.</text>
</comment>
<evidence type="ECO:0000313" key="1">
    <source>
        <dbReference type="EMBL" id="KKN42577.1"/>
    </source>
</evidence>
<name>A0A0F9R093_9ZZZZ</name>
<protein>
    <submittedName>
        <fullName evidence="1">Uncharacterized protein</fullName>
    </submittedName>
</protein>